<evidence type="ECO:0000313" key="3">
    <source>
        <dbReference type="Proteomes" id="UP000062833"/>
    </source>
</evidence>
<evidence type="ECO:0000256" key="1">
    <source>
        <dbReference type="SAM" id="MobiDB-lite"/>
    </source>
</evidence>
<feature type="region of interest" description="Disordered" evidence="1">
    <location>
        <begin position="1"/>
        <end position="20"/>
    </location>
</feature>
<proteinExistence type="predicted"/>
<dbReference type="OrthoDB" id="3698359at2"/>
<accession>A0A0M4QEZ1</accession>
<dbReference type="PATRIC" id="fig|656366.3.peg.1229"/>
<dbReference type="EMBL" id="CP012677">
    <property type="protein sequence ID" value="ALE91954.1"/>
    <property type="molecule type" value="Genomic_DNA"/>
</dbReference>
<organism evidence="2 3">
    <name type="scientific">Arthrobacter alpinus</name>
    <dbReference type="NCBI Taxonomy" id="656366"/>
    <lineage>
        <taxon>Bacteria</taxon>
        <taxon>Bacillati</taxon>
        <taxon>Actinomycetota</taxon>
        <taxon>Actinomycetes</taxon>
        <taxon>Micrococcales</taxon>
        <taxon>Micrococcaceae</taxon>
        <taxon>Arthrobacter</taxon>
    </lineage>
</organism>
<dbReference type="KEGG" id="aaq:AOC05_05755"/>
<feature type="region of interest" description="Disordered" evidence="1">
    <location>
        <begin position="63"/>
        <end position="96"/>
    </location>
</feature>
<gene>
    <name evidence="2" type="ORF">AOC05_05755</name>
</gene>
<keyword evidence="3" id="KW-1185">Reference proteome</keyword>
<dbReference type="Proteomes" id="UP000062833">
    <property type="component" value="Chromosome"/>
</dbReference>
<name>A0A0M4QEZ1_9MICC</name>
<sequence>MKLSTQAPSGGGVAFDGQKKRGSGVGVLHLIDGLPLPNERIFASMVDGWCNQQLVRALAFSTIEGRPVPRQDSTNPPKPDSKKATNTDYLNSGRCQ</sequence>
<feature type="compositionally biased region" description="Polar residues" evidence="1">
    <location>
        <begin position="86"/>
        <end position="96"/>
    </location>
</feature>
<dbReference type="AlphaFoldDB" id="A0A0M4QEZ1"/>
<protein>
    <submittedName>
        <fullName evidence="2">Uncharacterized protein</fullName>
    </submittedName>
</protein>
<reference evidence="3" key="1">
    <citation type="submission" date="2015-09" db="EMBL/GenBank/DDBJ databases">
        <title>Complete genome of Arthrobacter alpinus strain R3.8.</title>
        <authorList>
            <person name="See-Too W.S."/>
            <person name="Chan K.G."/>
        </authorList>
    </citation>
    <scope>NUCLEOTIDE SEQUENCE [LARGE SCALE GENOMIC DNA]</scope>
    <source>
        <strain evidence="3">R3.8</strain>
    </source>
</reference>
<evidence type="ECO:0000313" key="2">
    <source>
        <dbReference type="EMBL" id="ALE91954.1"/>
    </source>
</evidence>